<dbReference type="AlphaFoldDB" id="A0A1M5SCJ5"/>
<gene>
    <name evidence="3" type="ORF">SAMN05443551_2088</name>
</gene>
<sequence>MKTLAPTLAALAAITTMASAEPKQWTLDLGHAYVGWEIDHMGLSRTVGQFRSYDGTFLIDEEEPANSQITFTVDLASVDSNHIGRDNHIRNADYLDVENHPTATFTSTEVEMLTPSSGKVHGDLDLRGVIAPITLDFRMVRNARYPEFIPNYDEVRVVGFEATGEILRLDHGMDFIAFLGSPTGLSIDLDLHFDLVDCEGAAETNVPCNWGRVAGFKGPNE</sequence>
<keyword evidence="1" id="KW-0732">Signal</keyword>
<dbReference type="SMART" id="SM00867">
    <property type="entry name" value="YceI"/>
    <property type="match status" value="1"/>
</dbReference>
<accession>A0A1M5SCJ5</accession>
<reference evidence="3 4" key="1">
    <citation type="submission" date="2016-11" db="EMBL/GenBank/DDBJ databases">
        <authorList>
            <person name="Jaros S."/>
            <person name="Januszkiewicz K."/>
            <person name="Wedrychowicz H."/>
        </authorList>
    </citation>
    <scope>NUCLEOTIDE SEQUENCE [LARGE SCALE GENOMIC DNA]</scope>
    <source>
        <strain evidence="3 4">DSM 29431</strain>
    </source>
</reference>
<proteinExistence type="predicted"/>
<feature type="domain" description="Lipid/polyisoprenoid-binding YceI-like" evidence="2">
    <location>
        <begin position="24"/>
        <end position="196"/>
    </location>
</feature>
<organism evidence="3 4">
    <name type="scientific">Marivita hallyeonensis</name>
    <dbReference type="NCBI Taxonomy" id="996342"/>
    <lineage>
        <taxon>Bacteria</taxon>
        <taxon>Pseudomonadati</taxon>
        <taxon>Pseudomonadota</taxon>
        <taxon>Alphaproteobacteria</taxon>
        <taxon>Rhodobacterales</taxon>
        <taxon>Roseobacteraceae</taxon>
        <taxon>Marivita</taxon>
    </lineage>
</organism>
<dbReference type="STRING" id="996342.SAMN05443551_2088"/>
<feature type="chain" id="PRO_5012500040" evidence="1">
    <location>
        <begin position="21"/>
        <end position="221"/>
    </location>
</feature>
<dbReference type="SUPFAM" id="SSF101874">
    <property type="entry name" value="YceI-like"/>
    <property type="match status" value="1"/>
</dbReference>
<protein>
    <submittedName>
        <fullName evidence="3">Polyisoprenoid-binding protein YceI</fullName>
    </submittedName>
</protein>
<evidence type="ECO:0000259" key="2">
    <source>
        <dbReference type="SMART" id="SM00867"/>
    </source>
</evidence>
<name>A0A1M5SCJ5_9RHOB</name>
<dbReference type="Pfam" id="PF04264">
    <property type="entry name" value="YceI"/>
    <property type="match status" value="1"/>
</dbReference>
<keyword evidence="4" id="KW-1185">Reference proteome</keyword>
<evidence type="ECO:0000256" key="1">
    <source>
        <dbReference type="SAM" id="SignalP"/>
    </source>
</evidence>
<evidence type="ECO:0000313" key="3">
    <source>
        <dbReference type="EMBL" id="SHH36254.1"/>
    </source>
</evidence>
<dbReference type="PANTHER" id="PTHR34406">
    <property type="entry name" value="PROTEIN YCEI"/>
    <property type="match status" value="1"/>
</dbReference>
<dbReference type="InterPro" id="IPR007372">
    <property type="entry name" value="Lipid/polyisoprenoid-bd_YceI"/>
</dbReference>
<feature type="signal peptide" evidence="1">
    <location>
        <begin position="1"/>
        <end position="20"/>
    </location>
</feature>
<dbReference type="Proteomes" id="UP000184221">
    <property type="component" value="Unassembled WGS sequence"/>
</dbReference>
<dbReference type="RefSeq" id="WP_072777390.1">
    <property type="nucleotide sequence ID" value="NZ_FQXC01000002.1"/>
</dbReference>
<dbReference type="EMBL" id="FQXC01000002">
    <property type="protein sequence ID" value="SHH36254.1"/>
    <property type="molecule type" value="Genomic_DNA"/>
</dbReference>
<evidence type="ECO:0000313" key="4">
    <source>
        <dbReference type="Proteomes" id="UP000184221"/>
    </source>
</evidence>
<dbReference type="PANTHER" id="PTHR34406:SF1">
    <property type="entry name" value="PROTEIN YCEI"/>
    <property type="match status" value="1"/>
</dbReference>
<dbReference type="Gene3D" id="2.40.128.110">
    <property type="entry name" value="Lipid/polyisoprenoid-binding, YceI-like"/>
    <property type="match status" value="1"/>
</dbReference>
<dbReference type="InterPro" id="IPR036761">
    <property type="entry name" value="TTHA0802/YceI-like_sf"/>
</dbReference>